<evidence type="ECO:0000313" key="6">
    <source>
        <dbReference type="Proteomes" id="UP000830326"/>
    </source>
</evidence>
<reference evidence="5" key="1">
    <citation type="submission" date="2022-04" db="EMBL/GenBank/DDBJ databases">
        <title>Halobacillus sp. isolated from saltern.</title>
        <authorList>
            <person name="Won M."/>
            <person name="Lee C.-M."/>
            <person name="Woen H.-Y."/>
            <person name="Kwon S.-W."/>
        </authorList>
    </citation>
    <scope>NUCLEOTIDE SEQUENCE</scope>
    <source>
        <strain evidence="5">SSHM10-5</strain>
    </source>
</reference>
<dbReference type="SUPFAM" id="SSF46785">
    <property type="entry name" value="Winged helix' DNA-binding domain"/>
    <property type="match status" value="1"/>
</dbReference>
<dbReference type="InterPro" id="IPR000835">
    <property type="entry name" value="HTH_MarR-typ"/>
</dbReference>
<gene>
    <name evidence="5" type="ORF">MUO15_03300</name>
</gene>
<dbReference type="SMART" id="SM00347">
    <property type="entry name" value="HTH_MARR"/>
    <property type="match status" value="1"/>
</dbReference>
<feature type="domain" description="HTH marR-type" evidence="4">
    <location>
        <begin position="1"/>
        <end position="141"/>
    </location>
</feature>
<dbReference type="EMBL" id="CP095075">
    <property type="protein sequence ID" value="UOR12560.1"/>
    <property type="molecule type" value="Genomic_DNA"/>
</dbReference>
<dbReference type="Proteomes" id="UP000830326">
    <property type="component" value="Chromosome"/>
</dbReference>
<dbReference type="Gene3D" id="1.10.10.10">
    <property type="entry name" value="Winged helix-like DNA-binding domain superfamily/Winged helix DNA-binding domain"/>
    <property type="match status" value="1"/>
</dbReference>
<keyword evidence="1" id="KW-0805">Transcription regulation</keyword>
<accession>A0ABY4HGK0</accession>
<dbReference type="RefSeq" id="WP_245033383.1">
    <property type="nucleotide sequence ID" value="NZ_CP095075.1"/>
</dbReference>
<protein>
    <submittedName>
        <fullName evidence="5">MarR family transcriptional regulator</fullName>
    </submittedName>
</protein>
<evidence type="ECO:0000313" key="5">
    <source>
        <dbReference type="EMBL" id="UOR12560.1"/>
    </source>
</evidence>
<proteinExistence type="predicted"/>
<evidence type="ECO:0000259" key="4">
    <source>
        <dbReference type="PROSITE" id="PS50995"/>
    </source>
</evidence>
<keyword evidence="6" id="KW-1185">Reference proteome</keyword>
<dbReference type="InterPro" id="IPR036390">
    <property type="entry name" value="WH_DNA-bd_sf"/>
</dbReference>
<dbReference type="PROSITE" id="PS50995">
    <property type="entry name" value="HTH_MARR_2"/>
    <property type="match status" value="1"/>
</dbReference>
<evidence type="ECO:0000256" key="1">
    <source>
        <dbReference type="ARBA" id="ARBA00023015"/>
    </source>
</evidence>
<keyword evidence="3" id="KW-0804">Transcription</keyword>
<dbReference type="InterPro" id="IPR023187">
    <property type="entry name" value="Tscrpt_reg_MarR-type_CS"/>
</dbReference>
<dbReference type="Pfam" id="PF01047">
    <property type="entry name" value="MarR"/>
    <property type="match status" value="1"/>
</dbReference>
<dbReference type="PANTHER" id="PTHR42756">
    <property type="entry name" value="TRANSCRIPTIONAL REGULATOR, MARR"/>
    <property type="match status" value="1"/>
</dbReference>
<dbReference type="InterPro" id="IPR036388">
    <property type="entry name" value="WH-like_DNA-bd_sf"/>
</dbReference>
<name>A0ABY4HGK0_9BACI</name>
<dbReference type="PROSITE" id="PS01117">
    <property type="entry name" value="HTH_MARR_1"/>
    <property type="match status" value="1"/>
</dbReference>
<keyword evidence="2" id="KW-0238">DNA-binding</keyword>
<evidence type="ECO:0000256" key="2">
    <source>
        <dbReference type="ARBA" id="ARBA00023125"/>
    </source>
</evidence>
<dbReference type="PANTHER" id="PTHR42756:SF1">
    <property type="entry name" value="TRANSCRIPTIONAL REPRESSOR OF EMRAB OPERON"/>
    <property type="match status" value="1"/>
</dbReference>
<evidence type="ECO:0000256" key="3">
    <source>
        <dbReference type="ARBA" id="ARBA00023163"/>
    </source>
</evidence>
<organism evidence="5 6">
    <name type="scientific">Halobacillus amylolyticus</name>
    <dbReference type="NCBI Taxonomy" id="2932259"/>
    <lineage>
        <taxon>Bacteria</taxon>
        <taxon>Bacillati</taxon>
        <taxon>Bacillota</taxon>
        <taxon>Bacilli</taxon>
        <taxon>Bacillales</taxon>
        <taxon>Bacillaceae</taxon>
        <taxon>Halobacillus</taxon>
    </lineage>
</organism>
<dbReference type="PRINTS" id="PR00598">
    <property type="entry name" value="HTHMARR"/>
</dbReference>
<sequence>MNEIKESDICVQFLLRTALQKVNQVSKSKLSPYGVTPAQYALLRFLWKEDDGQFSSVLGERLQLDSATVTGIIDRLEQNEFIERQFDPKDRRNRLIFLTEKGRSMEHSLCEKMDEMNEEVMSDFDDEEFQQFKEILFDIGIKNKNRGLE</sequence>